<keyword evidence="5" id="KW-0732">Signal</keyword>
<dbReference type="InterPro" id="IPR036527">
    <property type="entry name" value="SCP2_sterol-bd_dom_sf"/>
</dbReference>
<keyword evidence="8" id="KW-1185">Reference proteome</keyword>
<dbReference type="InterPro" id="IPR036866">
    <property type="entry name" value="RibonucZ/Hydroxyglut_hydro"/>
</dbReference>
<evidence type="ECO:0000256" key="4">
    <source>
        <dbReference type="ARBA" id="ARBA00033751"/>
    </source>
</evidence>
<dbReference type="InterPro" id="IPR001279">
    <property type="entry name" value="Metallo-B-lactamas"/>
</dbReference>
<dbReference type="Pfam" id="PF14864">
    <property type="entry name" value="Alkyl_sulf_C"/>
    <property type="match status" value="1"/>
</dbReference>
<reference evidence="7 8" key="1">
    <citation type="submission" date="2018-09" db="EMBL/GenBank/DDBJ databases">
        <authorList>
            <person name="Zhu H."/>
        </authorList>
    </citation>
    <scope>NUCLEOTIDE SEQUENCE [LARGE SCALE GENOMIC DNA]</scope>
    <source>
        <strain evidence="7 8">K2R01-6</strain>
    </source>
</reference>
<dbReference type="SUPFAM" id="SSF56281">
    <property type="entry name" value="Metallo-hydrolase/oxidoreductase"/>
    <property type="match status" value="1"/>
</dbReference>
<feature type="domain" description="Metallo-beta-lactamase" evidence="6">
    <location>
        <begin position="122"/>
        <end position="344"/>
    </location>
</feature>
<proteinExistence type="inferred from homology"/>
<accession>A0A418WNU5</accession>
<dbReference type="Gene3D" id="1.25.40.880">
    <property type="entry name" value="Alkyl sulfatase, dimerisation domain"/>
    <property type="match status" value="1"/>
</dbReference>
<dbReference type="SUPFAM" id="SSF55718">
    <property type="entry name" value="SCP-like"/>
    <property type="match status" value="1"/>
</dbReference>
<dbReference type="InterPro" id="IPR038536">
    <property type="entry name" value="Alkyl/aryl-sulf_dimr_sf"/>
</dbReference>
<dbReference type="PANTHER" id="PTHR43223:SF1">
    <property type="entry name" value="ALKYL_ARYL-SULFATASE BDS1"/>
    <property type="match status" value="1"/>
</dbReference>
<dbReference type="GO" id="GO:0046983">
    <property type="term" value="F:protein dimerization activity"/>
    <property type="evidence" value="ECO:0007669"/>
    <property type="project" value="InterPro"/>
</dbReference>
<dbReference type="PANTHER" id="PTHR43223">
    <property type="entry name" value="ALKYL/ARYL-SULFATASE"/>
    <property type="match status" value="1"/>
</dbReference>
<keyword evidence="2 7" id="KW-0378">Hydrolase</keyword>
<dbReference type="Pfam" id="PF00753">
    <property type="entry name" value="Lactamase_B"/>
    <property type="match status" value="1"/>
</dbReference>
<evidence type="ECO:0000313" key="7">
    <source>
        <dbReference type="EMBL" id="RJF92901.1"/>
    </source>
</evidence>
<comment type="similarity">
    <text evidence="4">Belongs to the metallo-beta-lactamase superfamily. Type III sulfatase family.</text>
</comment>
<sequence length="648" mass="69809">MKKICIALLLGGAGTAVLAQDVSSKPASASTKAANRQIIDGLDMGDRRDETFSTRGFVATRTDPVIRAADGGVAWDLSRYDWVKGDAPDTVNASLWRQMKLLKAHGLYKLTEGVWQVRGFDISNMTVIKGRTGWILIDPLLGQETARAALDLVNANLGNRPVTAVIYTHSHGDHFGGVRGVVDEADVTAGKVAIVAPDRLIEEAIAENVIAGNAMGRRATYQFGSALTPGERGQMGSGIGPGTSAGGITLLAPTDLVKATGDTRTIDGVTFEFQMVPESEAPSEFNLYLPAQKALIIGEIAVPTLHNIQTPRGALVRDALKWAGYLTQAVRLYGDRSDVVAASHGWPRFGQNEVKQYLTLQRDNYKFLHDQSVRLMNAGLTAEEIAETITPPPVIARQWFNRGYYGTYSHNSKAVYHRYMGWYDGVPAHLDPLPPVEVGKRYVAAIGGQAQVLTLGRAAIRAGDYRWAGELLNHLVSAEPANGDARALLADAYEQLGYQAESAIWRNMYLMGALELRGKPDAPSRLQGLDLLRATPTPMLLDAIATRLNPAVIGDRAMTLNLVFTDRKERALISVRNAVLVPEMDQAEASPTATLTGPRALFLGLFFQKTPVAQLESAGLKVTGDKAAITALQAALQAPDPGFAIVTP</sequence>
<evidence type="ECO:0000313" key="8">
    <source>
        <dbReference type="Proteomes" id="UP000286100"/>
    </source>
</evidence>
<dbReference type="InterPro" id="IPR044097">
    <property type="entry name" value="Bds1/SdsA1_MBL-fold"/>
</dbReference>
<dbReference type="Gene3D" id="3.60.15.30">
    <property type="entry name" value="Metallo-beta-lactamase domain"/>
    <property type="match status" value="1"/>
</dbReference>
<dbReference type="Proteomes" id="UP000286100">
    <property type="component" value="Unassembled WGS sequence"/>
</dbReference>
<dbReference type="Pfam" id="PF14863">
    <property type="entry name" value="Alkyl_sulf_dimr"/>
    <property type="match status" value="1"/>
</dbReference>
<dbReference type="AlphaFoldDB" id="A0A418WNU5"/>
<gene>
    <name evidence="7" type="ORF">D3876_00470</name>
</gene>
<dbReference type="InterPro" id="IPR052195">
    <property type="entry name" value="Bact_Alkyl/Aryl-Sulfatase"/>
</dbReference>
<keyword evidence="3" id="KW-0862">Zinc</keyword>
<evidence type="ECO:0000256" key="5">
    <source>
        <dbReference type="SAM" id="SignalP"/>
    </source>
</evidence>
<keyword evidence="1" id="KW-0479">Metal-binding</keyword>
<evidence type="ECO:0000256" key="1">
    <source>
        <dbReference type="ARBA" id="ARBA00022723"/>
    </source>
</evidence>
<feature type="signal peptide" evidence="5">
    <location>
        <begin position="1"/>
        <end position="19"/>
    </location>
</feature>
<dbReference type="InterPro" id="IPR029228">
    <property type="entry name" value="Alkyl_sulf_dimr"/>
</dbReference>
<dbReference type="InterPro" id="IPR029229">
    <property type="entry name" value="Alkyl_sulf_C"/>
</dbReference>
<dbReference type="SMART" id="SM00849">
    <property type="entry name" value="Lactamase_B"/>
    <property type="match status" value="1"/>
</dbReference>
<dbReference type="RefSeq" id="WP_119759181.1">
    <property type="nucleotide sequence ID" value="NZ_QYUM01000002.1"/>
</dbReference>
<dbReference type="GO" id="GO:0046872">
    <property type="term" value="F:metal ion binding"/>
    <property type="evidence" value="ECO:0007669"/>
    <property type="project" value="UniProtKB-KW"/>
</dbReference>
<organism evidence="7 8">
    <name type="scientific">Sphingomonas cavernae</name>
    <dbReference type="NCBI Taxonomy" id="2320861"/>
    <lineage>
        <taxon>Bacteria</taxon>
        <taxon>Pseudomonadati</taxon>
        <taxon>Pseudomonadota</taxon>
        <taxon>Alphaproteobacteria</taxon>
        <taxon>Sphingomonadales</taxon>
        <taxon>Sphingomonadaceae</taxon>
        <taxon>Sphingomonas</taxon>
    </lineage>
</organism>
<dbReference type="CDD" id="cd07710">
    <property type="entry name" value="arylsulfatase_Sdsa1-like_MBL-fold"/>
    <property type="match status" value="1"/>
</dbReference>
<dbReference type="GO" id="GO:0018741">
    <property type="term" value="F:linear primary-alkylsulfatase activity"/>
    <property type="evidence" value="ECO:0007669"/>
    <property type="project" value="InterPro"/>
</dbReference>
<dbReference type="FunFam" id="3.60.15.30:FF:000001">
    <property type="entry name" value="Alkyl/aryl-sulfatase BDS1"/>
    <property type="match status" value="1"/>
</dbReference>
<dbReference type="OrthoDB" id="9815874at2"/>
<dbReference type="Gene3D" id="3.30.1050.10">
    <property type="entry name" value="SCP2 sterol-binding domain"/>
    <property type="match status" value="1"/>
</dbReference>
<feature type="chain" id="PRO_5019050026" evidence="5">
    <location>
        <begin position="20"/>
        <end position="648"/>
    </location>
</feature>
<evidence type="ECO:0000256" key="2">
    <source>
        <dbReference type="ARBA" id="ARBA00022801"/>
    </source>
</evidence>
<protein>
    <submittedName>
        <fullName evidence="7">MBL fold metallo-hydrolase</fullName>
    </submittedName>
</protein>
<name>A0A418WNU5_9SPHN</name>
<comment type="caution">
    <text evidence="7">The sequence shown here is derived from an EMBL/GenBank/DDBJ whole genome shotgun (WGS) entry which is preliminary data.</text>
</comment>
<evidence type="ECO:0000259" key="6">
    <source>
        <dbReference type="SMART" id="SM00849"/>
    </source>
</evidence>
<dbReference type="EMBL" id="QYUM01000002">
    <property type="protein sequence ID" value="RJF92901.1"/>
    <property type="molecule type" value="Genomic_DNA"/>
</dbReference>
<dbReference type="GO" id="GO:0018909">
    <property type="term" value="P:dodecyl sulfate metabolic process"/>
    <property type="evidence" value="ECO:0007669"/>
    <property type="project" value="InterPro"/>
</dbReference>
<evidence type="ECO:0000256" key="3">
    <source>
        <dbReference type="ARBA" id="ARBA00022833"/>
    </source>
</evidence>